<feature type="region of interest" description="Disordered" evidence="5">
    <location>
        <begin position="425"/>
        <end position="544"/>
    </location>
</feature>
<feature type="region of interest" description="Disordered" evidence="5">
    <location>
        <begin position="168"/>
        <end position="293"/>
    </location>
</feature>
<accession>A0A9P7AAQ7</accession>
<protein>
    <recommendedName>
        <fullName evidence="6">UBA domain-containing protein</fullName>
    </recommendedName>
</protein>
<dbReference type="RefSeq" id="XP_041153118.1">
    <property type="nucleotide sequence ID" value="XM_041295901.1"/>
</dbReference>
<keyword evidence="2" id="KW-0963">Cytoplasm</keyword>
<dbReference type="Gene3D" id="1.10.287.110">
    <property type="entry name" value="DnaJ domain"/>
    <property type="match status" value="1"/>
</dbReference>
<dbReference type="OrthoDB" id="1717591at2759"/>
<dbReference type="InterPro" id="IPR019734">
    <property type="entry name" value="TPR_rpt"/>
</dbReference>
<dbReference type="SUPFAM" id="SSF46565">
    <property type="entry name" value="Chaperone J-domain"/>
    <property type="match status" value="1"/>
</dbReference>
<dbReference type="GO" id="GO:0006626">
    <property type="term" value="P:protein targeting to mitochondrion"/>
    <property type="evidence" value="ECO:0007669"/>
    <property type="project" value="TreeGrafter"/>
</dbReference>
<feature type="compositionally biased region" description="Basic and acidic residues" evidence="5">
    <location>
        <begin position="360"/>
        <end position="378"/>
    </location>
</feature>
<dbReference type="PROSITE" id="PS50030">
    <property type="entry name" value="UBA"/>
    <property type="match status" value="1"/>
</dbReference>
<dbReference type="PANTHER" id="PTHR45984:SF1">
    <property type="entry name" value="SPAG1 AXONEMAL DYNEIN ASSEMBLY FACTOR"/>
    <property type="match status" value="1"/>
</dbReference>
<evidence type="ECO:0000256" key="5">
    <source>
        <dbReference type="SAM" id="MobiDB-lite"/>
    </source>
</evidence>
<evidence type="ECO:0000256" key="1">
    <source>
        <dbReference type="ARBA" id="ARBA00004496"/>
    </source>
</evidence>
<dbReference type="Gene3D" id="1.25.40.10">
    <property type="entry name" value="Tetratricopeptide repeat domain"/>
    <property type="match status" value="1"/>
</dbReference>
<feature type="compositionally biased region" description="Basic and acidic residues" evidence="5">
    <location>
        <begin position="222"/>
        <end position="242"/>
    </location>
</feature>
<dbReference type="Gene3D" id="1.10.8.10">
    <property type="entry name" value="DNA helicase RuvA subunit, C-terminal domain"/>
    <property type="match status" value="1"/>
</dbReference>
<dbReference type="GO" id="GO:0005739">
    <property type="term" value="C:mitochondrion"/>
    <property type="evidence" value="ECO:0007669"/>
    <property type="project" value="TreeGrafter"/>
</dbReference>
<comment type="caution">
    <text evidence="7">The sequence shown here is derived from an EMBL/GenBank/DDBJ whole genome shotgun (WGS) entry which is preliminary data.</text>
</comment>
<proteinExistence type="predicted"/>
<feature type="region of interest" description="Disordered" evidence="5">
    <location>
        <begin position="105"/>
        <end position="154"/>
    </location>
</feature>
<dbReference type="InterPro" id="IPR051982">
    <property type="entry name" value="CiliaryAsmbly_MitoImport"/>
</dbReference>
<comment type="subcellular location">
    <subcellularLocation>
        <location evidence="1">Cytoplasm</location>
    </subcellularLocation>
</comment>
<evidence type="ECO:0000256" key="2">
    <source>
        <dbReference type="ARBA" id="ARBA00022490"/>
    </source>
</evidence>
<dbReference type="InterPro" id="IPR011990">
    <property type="entry name" value="TPR-like_helical_dom_sf"/>
</dbReference>
<feature type="compositionally biased region" description="Low complexity" evidence="5">
    <location>
        <begin position="105"/>
        <end position="117"/>
    </location>
</feature>
<dbReference type="EMBL" id="JABBWE010000106">
    <property type="protein sequence ID" value="KAG1785635.1"/>
    <property type="molecule type" value="Genomic_DNA"/>
</dbReference>
<dbReference type="SUPFAM" id="SSF48452">
    <property type="entry name" value="TPR-like"/>
    <property type="match status" value="1"/>
</dbReference>
<dbReference type="Pfam" id="PF22562">
    <property type="entry name" value="UBA_7"/>
    <property type="match status" value="1"/>
</dbReference>
<feature type="compositionally biased region" description="Low complexity" evidence="5">
    <location>
        <begin position="136"/>
        <end position="154"/>
    </location>
</feature>
<dbReference type="Proteomes" id="UP000719766">
    <property type="component" value="Unassembled WGS sequence"/>
</dbReference>
<dbReference type="InterPro" id="IPR036869">
    <property type="entry name" value="J_dom_sf"/>
</dbReference>
<evidence type="ECO:0000259" key="6">
    <source>
        <dbReference type="PROSITE" id="PS50030"/>
    </source>
</evidence>
<feature type="region of interest" description="Disordered" evidence="5">
    <location>
        <begin position="329"/>
        <end position="384"/>
    </location>
</feature>
<feature type="compositionally biased region" description="Polar residues" evidence="5">
    <location>
        <begin position="1"/>
        <end position="21"/>
    </location>
</feature>
<evidence type="ECO:0000256" key="3">
    <source>
        <dbReference type="ARBA" id="ARBA00022737"/>
    </source>
</evidence>
<feature type="compositionally biased region" description="Basic and acidic residues" evidence="5">
    <location>
        <begin position="433"/>
        <end position="467"/>
    </location>
</feature>
<feature type="domain" description="UBA" evidence="6">
    <location>
        <begin position="287"/>
        <end position="329"/>
    </location>
</feature>
<evidence type="ECO:0000313" key="7">
    <source>
        <dbReference type="EMBL" id="KAG1785635.1"/>
    </source>
</evidence>
<dbReference type="SMART" id="SM00028">
    <property type="entry name" value="TPR"/>
    <property type="match status" value="3"/>
</dbReference>
<dbReference type="GO" id="GO:0031072">
    <property type="term" value="F:heat shock protein binding"/>
    <property type="evidence" value="ECO:0007669"/>
    <property type="project" value="TreeGrafter"/>
</dbReference>
<dbReference type="PANTHER" id="PTHR45984">
    <property type="entry name" value="RNA (RNA) POLYMERASE II ASSOCIATED PROTEIN HOMOLOG"/>
    <property type="match status" value="1"/>
</dbReference>
<dbReference type="GeneID" id="64589665"/>
<feature type="region of interest" description="Disordered" evidence="5">
    <location>
        <begin position="694"/>
        <end position="721"/>
    </location>
</feature>
<keyword evidence="8" id="KW-1185">Reference proteome</keyword>
<dbReference type="GO" id="GO:0005829">
    <property type="term" value="C:cytosol"/>
    <property type="evidence" value="ECO:0007669"/>
    <property type="project" value="TreeGrafter"/>
</dbReference>
<keyword evidence="3" id="KW-0677">Repeat</keyword>
<feature type="compositionally biased region" description="Pro residues" evidence="5">
    <location>
        <begin position="521"/>
        <end position="542"/>
    </location>
</feature>
<evidence type="ECO:0000256" key="4">
    <source>
        <dbReference type="ARBA" id="ARBA00022803"/>
    </source>
</evidence>
<gene>
    <name evidence="7" type="ORF">HD556DRAFT_102018</name>
</gene>
<feature type="compositionally biased region" description="Polar residues" evidence="5">
    <location>
        <begin position="179"/>
        <end position="194"/>
    </location>
</feature>
<dbReference type="SUPFAM" id="SSF46934">
    <property type="entry name" value="UBA-like"/>
    <property type="match status" value="1"/>
</dbReference>
<dbReference type="InterPro" id="IPR009060">
    <property type="entry name" value="UBA-like_sf"/>
</dbReference>
<name>A0A9P7AAQ7_9AGAM</name>
<feature type="region of interest" description="Disordered" evidence="5">
    <location>
        <begin position="1"/>
        <end position="75"/>
    </location>
</feature>
<organism evidence="7 8">
    <name type="scientific">Suillus plorans</name>
    <dbReference type="NCBI Taxonomy" id="116603"/>
    <lineage>
        <taxon>Eukaryota</taxon>
        <taxon>Fungi</taxon>
        <taxon>Dikarya</taxon>
        <taxon>Basidiomycota</taxon>
        <taxon>Agaricomycotina</taxon>
        <taxon>Agaricomycetes</taxon>
        <taxon>Agaricomycetidae</taxon>
        <taxon>Boletales</taxon>
        <taxon>Suillineae</taxon>
        <taxon>Suillaceae</taxon>
        <taxon>Suillus</taxon>
    </lineage>
</organism>
<dbReference type="InterPro" id="IPR015940">
    <property type="entry name" value="UBA"/>
</dbReference>
<evidence type="ECO:0000313" key="8">
    <source>
        <dbReference type="Proteomes" id="UP000719766"/>
    </source>
</evidence>
<dbReference type="AlphaFoldDB" id="A0A9P7AAQ7"/>
<reference evidence="7" key="1">
    <citation type="journal article" date="2020" name="New Phytol.">
        <title>Comparative genomics reveals dynamic genome evolution in host specialist ectomycorrhizal fungi.</title>
        <authorList>
            <person name="Lofgren L.A."/>
            <person name="Nguyen N.H."/>
            <person name="Vilgalys R."/>
            <person name="Ruytinx J."/>
            <person name="Liao H.L."/>
            <person name="Branco S."/>
            <person name="Kuo A."/>
            <person name="LaButti K."/>
            <person name="Lipzen A."/>
            <person name="Andreopoulos W."/>
            <person name="Pangilinan J."/>
            <person name="Riley R."/>
            <person name="Hundley H."/>
            <person name="Na H."/>
            <person name="Barry K."/>
            <person name="Grigoriev I.V."/>
            <person name="Stajich J.E."/>
            <person name="Kennedy P.G."/>
        </authorList>
    </citation>
    <scope>NUCLEOTIDE SEQUENCE</scope>
    <source>
        <strain evidence="7">S12</strain>
    </source>
</reference>
<feature type="compositionally biased region" description="Polar residues" evidence="5">
    <location>
        <begin position="261"/>
        <end position="285"/>
    </location>
</feature>
<keyword evidence="4" id="KW-0802">TPR repeat</keyword>
<feature type="compositionally biased region" description="Polar residues" evidence="5">
    <location>
        <begin position="28"/>
        <end position="52"/>
    </location>
</feature>
<sequence length="849" mass="91509">MSDSFADLWSSSAPSNPTSPQILGAAKQRTTIPQRSQDTFSILSASQPASRTHSPHVTGPTTQPRNPVPAGGARNIDAFSSLFSGSLADGKNNNTANMTIAERAAAAQRAKLQQTQAPPRTTAPLPSAWDGLDSLARQSAPSHPSPSRSPQVDFDFSAFASSSATIVKSPVGDNDWTLPDSTAPQPQSTSQTKPAGTLWDLDDFESSSHSPSNSPIPPRSRTPGDFDFGNREDGLLEAHSDDGNGDILGDLARPVDAVKPSSHNQSTRATPSPQAPQLQRLSSRPVSPPPHIVGQIVEMGFSPQQARIALAATDTGLDVQAALETLLANGAGNSSTPPPSSHDYEVRPPPRRPPNHRINSNRDRDREVLRSTEPETRQSPDLNVQAEKIIAQASEIGISVFNRANAFWKESKEKAQRIYEERATATRAGAGAKRGDGRPRWISDEVPDRAGVEQQDRRVTDGFKDDDQNPPPTRRLRQDGPTRQPPSQPVELPSQSQPKEVDLLSSEAPVYQSPFRRGRPTPQPQPPAAPSHPTPVPSPPKPQCVLVPASSSALSTSASHKAAGTSAYKLGQYANAESAYSLAIATLPASHILLVPLYNNRALARLKTGETRGAIEDCASVIEIVGDDRGVIEGVDLGDGLVKAWRRRAEAYEGREKWEDARKDWESVAGAAWAPSNIRAEGARGAGRCRRMLNSNADEDAPVPKPKPKPKAPSVKPAPTHFDSGALKALRAATSAAEAEDNQRHELKDSVDARLIAWKGGKEANIRALIASLDLVLWPELKWQKVGMHELVSNAQVKSRYTRAIARVHPDKVSYYYDSSWVPSDIDMLSLSSTVFLAWITKADHISCS</sequence>